<comment type="catalytic activity">
    <reaction evidence="1">
        <text>a beta-D-glucosyl-(1&lt;-&gt;1')-N-acylsphing-4-enine + H2O = an N-acylsphing-4-enine + D-glucose</text>
        <dbReference type="Rhea" id="RHEA:13269"/>
        <dbReference type="ChEBI" id="CHEBI:4167"/>
        <dbReference type="ChEBI" id="CHEBI:15377"/>
        <dbReference type="ChEBI" id="CHEBI:22801"/>
        <dbReference type="ChEBI" id="CHEBI:52639"/>
        <dbReference type="EC" id="3.2.1.45"/>
    </reaction>
    <physiologicalReaction direction="left-to-right" evidence="1">
        <dbReference type="Rhea" id="RHEA:13270"/>
    </physiologicalReaction>
</comment>
<sequence length="1276" mass="142641">MNYLLQLVALLALTTSVWSACELKWVKTDHKNLPPDSVLVIANNPAGDFYVSRAVYNGVLTPGRYKPAEETCFVTMDGHEYGLRENFEVLTNPNKCFLDWKKAHDGTVPKGAVESGKDPQGGVAYSARLHEWFGWMVGKMYKSTNKMYYGWGGGENVKTEYEILVLLDQAPDHTLHPSCANHKQFDHDSIVCVCTDSKPCDSLQGPTKTGAQVLTKWESTAQGNRFVRSELKLADKGQHVDVDHVGSQLWVKLNRDVKHQQIVGFGGAFTDATGINYKKMGAKYEDQLIRECYGKEGLEYNMGRIPIGGSDFSTRAYSLDDSTPDDVPLSKFNLTSEDLELKIPIILKAKAMATSDLKLFGSPWSAPAWMKNNHQLIGGGDLEAKYLDCYAKYFVKYLDAYKAHGLNHWGITVQNEPMAGQAWNSMHFSPESMAEFVGKHLGPELARSGYGVDKLQVMQLDHNVGIVKEWVDKYFADPVASKYTQGTAIHWYGHDPKEQLDAPHNQHPDKWMLATEACVEGGVKLGDWNTADLYASDILGDLLHHVIGWVDWNMALDTQGGPNWCKNWVDAPLIINPDLKEYYRQPSFYAMAHFSKFLAPGSVRVDTPVVNQNNNHGLVGGFRRPDGSTVIIAVNTEEIEIDLIVEDDKAAAINVHGLKPSCANHKQFGHDSIVCVCSDAKPCDNLQGPTKTAPGVLTRWESTAEGNRFIRTELKLAPKDHHVDLDQNAAQLHVKLNRDVKHQQIIGFGGAFTDSTGINIKKMGAKSEDHLIADCFGKEGLEYNMGRIPIGGSDFSTRAYSLDDNTNDDKPLTKFNLTQEDLDLKIPIIQKAKKIATHDIRLFGSPWSAPKWMKNNNELIHGGDLKSQYLDVYAKYFVKYLDAYKAHGLNHWGITVQNEPWASQRWNSMHFDPKSMASFVANHLGPELARSGYGVDKLQVMQLDHNVGIVKQWVNEYFADPVASKYTAGTAVHWYGHDPKNQLDAPHNQHPDKWMLATEACVEGGVKLGDWNTANLYATDILGDLLHHVIGWVDWNMVLDTQGGPNWTNNFVDAPLIINPQLKEYYRQPSYYAMAHFSKFLAPGSVRVDTPIVTQSNNKALVGGFRRSDGSTVVIAVNTENIKIDFTVEDIKAAGKLVQKIAPRSHCQSYSGGRPLRESITPEAEEFQCQTPVFVNQIPRDLRQQLEGIVDYYVDSQTSGHMLWFNINGRPMYCFTPENQSLSAQCNSSDNMIPYSQHCFPKVVVTKVRFIDSDDSVTAKKTKTIGNFRVGKVLVD</sequence>
<dbReference type="GO" id="GO:0006914">
    <property type="term" value="P:autophagy"/>
    <property type="evidence" value="ECO:0007669"/>
    <property type="project" value="UniProtKB-ARBA"/>
</dbReference>
<proteinExistence type="inferred from homology"/>
<reference evidence="16" key="1">
    <citation type="submission" date="2020-11" db="EMBL/GenBank/DDBJ databases">
        <authorList>
            <person name="Tran Van P."/>
        </authorList>
    </citation>
    <scope>NUCLEOTIDE SEQUENCE</scope>
</reference>
<feature type="domain" description="Glycosyl hydrolase family 30 beta sandwich" evidence="15">
    <location>
        <begin position="1084"/>
        <end position="1133"/>
    </location>
</feature>
<dbReference type="OrthoDB" id="2160638at2759"/>
<feature type="domain" description="Glycosyl hydrolase family 30 beta sandwich" evidence="15">
    <location>
        <begin position="601"/>
        <end position="654"/>
    </location>
</feature>
<evidence type="ECO:0000256" key="2">
    <source>
        <dbReference type="ARBA" id="ARBA00004760"/>
    </source>
</evidence>
<evidence type="ECO:0000256" key="7">
    <source>
        <dbReference type="ARBA" id="ARBA00022801"/>
    </source>
</evidence>
<evidence type="ECO:0000313" key="16">
    <source>
        <dbReference type="EMBL" id="CAD7625811.1"/>
    </source>
</evidence>
<dbReference type="PANTHER" id="PTHR11069:SF23">
    <property type="entry name" value="LYSOSOMAL ACID GLUCOSYLCERAMIDASE"/>
    <property type="match status" value="1"/>
</dbReference>
<evidence type="ECO:0000256" key="8">
    <source>
        <dbReference type="ARBA" id="ARBA00022919"/>
    </source>
</evidence>
<dbReference type="PANTHER" id="PTHR11069">
    <property type="entry name" value="GLUCOSYLCERAMIDASE"/>
    <property type="match status" value="1"/>
</dbReference>
<dbReference type="GO" id="GO:0030163">
    <property type="term" value="P:protein catabolic process"/>
    <property type="evidence" value="ECO:0007669"/>
    <property type="project" value="UniProtKB-ARBA"/>
</dbReference>
<accession>A0A7R9KMG9</accession>
<evidence type="ECO:0000256" key="6">
    <source>
        <dbReference type="ARBA" id="ARBA00022729"/>
    </source>
</evidence>
<dbReference type="PRINTS" id="PR00843">
    <property type="entry name" value="GLHYDRLASE30"/>
</dbReference>
<evidence type="ECO:0000256" key="4">
    <source>
        <dbReference type="ARBA" id="ARBA00005382"/>
    </source>
</evidence>
<feature type="signal peptide" evidence="13">
    <location>
        <begin position="1"/>
        <end position="19"/>
    </location>
</feature>
<gene>
    <name evidence="16" type="ORF">OSB1V03_LOCUS6244</name>
</gene>
<evidence type="ECO:0000259" key="14">
    <source>
        <dbReference type="Pfam" id="PF02055"/>
    </source>
</evidence>
<comment type="pathway">
    <text evidence="2">Lipid metabolism; sphingolipid metabolism.</text>
</comment>
<comment type="catalytic activity">
    <reaction evidence="11">
        <text>an N-acyl-1-beta-D-glucosyl-15-methylhexadecasphing-4-enine + H2O = an N-acyl-15-methylhexadecasphing-4-enine + D-glucose</text>
        <dbReference type="Rhea" id="RHEA:34755"/>
        <dbReference type="ChEBI" id="CHEBI:4167"/>
        <dbReference type="ChEBI" id="CHEBI:15377"/>
        <dbReference type="ChEBI" id="CHEBI:70815"/>
        <dbReference type="ChEBI" id="CHEBI:70846"/>
    </reaction>
    <physiologicalReaction direction="left-to-right" evidence="11">
        <dbReference type="Rhea" id="RHEA:34756"/>
    </physiologicalReaction>
</comment>
<keyword evidence="9 12" id="KW-0443">Lipid metabolism</keyword>
<dbReference type="InterPro" id="IPR001139">
    <property type="entry name" value="Glyco_hydro_30"/>
</dbReference>
<dbReference type="Pfam" id="PF02055">
    <property type="entry name" value="Glyco_hydro_30"/>
    <property type="match status" value="2"/>
</dbReference>
<dbReference type="SUPFAM" id="SSF51445">
    <property type="entry name" value="(Trans)glycosidases"/>
    <property type="match status" value="2"/>
</dbReference>
<comment type="similarity">
    <text evidence="4 12">Belongs to the glycosyl hydrolase 30 family.</text>
</comment>
<evidence type="ECO:0000256" key="10">
    <source>
        <dbReference type="ARBA" id="ARBA00050474"/>
    </source>
</evidence>
<dbReference type="GO" id="GO:0010605">
    <property type="term" value="P:negative regulation of macromolecule metabolic process"/>
    <property type="evidence" value="ECO:0007669"/>
    <property type="project" value="UniProtKB-ARBA"/>
</dbReference>
<dbReference type="GO" id="GO:0042391">
    <property type="term" value="P:regulation of membrane potential"/>
    <property type="evidence" value="ECO:0007669"/>
    <property type="project" value="UniProtKB-ARBA"/>
</dbReference>
<comment type="pathway">
    <text evidence="3">Sphingolipid metabolism.</text>
</comment>
<dbReference type="GO" id="GO:0007040">
    <property type="term" value="P:lysosome organization"/>
    <property type="evidence" value="ECO:0007669"/>
    <property type="project" value="UniProtKB-ARBA"/>
</dbReference>
<dbReference type="EC" id="3.2.1.45" evidence="5 12"/>
<dbReference type="GO" id="GO:0005102">
    <property type="term" value="F:signaling receptor binding"/>
    <property type="evidence" value="ECO:0007669"/>
    <property type="project" value="UniProtKB-ARBA"/>
</dbReference>
<dbReference type="InterPro" id="IPR017853">
    <property type="entry name" value="GH"/>
</dbReference>
<evidence type="ECO:0000256" key="11">
    <source>
        <dbReference type="ARBA" id="ARBA00051345"/>
    </source>
</evidence>
<dbReference type="EMBL" id="OC857919">
    <property type="protein sequence ID" value="CAD7625811.1"/>
    <property type="molecule type" value="Genomic_DNA"/>
</dbReference>
<dbReference type="GO" id="GO:0008202">
    <property type="term" value="P:steroid metabolic process"/>
    <property type="evidence" value="ECO:0007669"/>
    <property type="project" value="UniProtKB-ARBA"/>
</dbReference>
<dbReference type="SMART" id="SM00696">
    <property type="entry name" value="DM9"/>
    <property type="match status" value="2"/>
</dbReference>
<evidence type="ECO:0000259" key="15">
    <source>
        <dbReference type="Pfam" id="PF17189"/>
    </source>
</evidence>
<evidence type="ECO:0000313" key="17">
    <source>
        <dbReference type="Proteomes" id="UP000759131"/>
    </source>
</evidence>
<keyword evidence="12" id="KW-0326">Glycosidase</keyword>
<feature type="domain" description="Glycosyl hydrolase family 30 TIM-barrel" evidence="14">
    <location>
        <begin position="262"/>
        <end position="598"/>
    </location>
</feature>
<keyword evidence="8 12" id="KW-0746">Sphingolipid metabolism</keyword>
<keyword evidence="6 13" id="KW-0732">Signal</keyword>
<dbReference type="EMBL" id="CAJPIZ010003344">
    <property type="protein sequence ID" value="CAG2106241.1"/>
    <property type="molecule type" value="Genomic_DNA"/>
</dbReference>
<dbReference type="GO" id="GO:0005774">
    <property type="term" value="C:vacuolar membrane"/>
    <property type="evidence" value="ECO:0007669"/>
    <property type="project" value="UniProtKB-ARBA"/>
</dbReference>
<evidence type="ECO:0000256" key="3">
    <source>
        <dbReference type="ARBA" id="ARBA00004991"/>
    </source>
</evidence>
<feature type="domain" description="Glycosyl hydrolase family 30 TIM-barrel" evidence="14">
    <location>
        <begin position="745"/>
        <end position="1081"/>
    </location>
</feature>
<evidence type="ECO:0000256" key="9">
    <source>
        <dbReference type="ARBA" id="ARBA00023098"/>
    </source>
</evidence>
<protein>
    <recommendedName>
        <fullName evidence="5 12">Glucosylceramidase</fullName>
        <ecNumber evidence="5 12">3.2.1.45</ecNumber>
    </recommendedName>
</protein>
<comment type="catalytic activity">
    <reaction evidence="10">
        <text>a beta-D-glucosylceramide + H2O = an N-acyl-sphingoid base + D-glucose</text>
        <dbReference type="Rhea" id="RHEA:81447"/>
        <dbReference type="ChEBI" id="CHEBI:4167"/>
        <dbReference type="ChEBI" id="CHEBI:15377"/>
        <dbReference type="ChEBI" id="CHEBI:83264"/>
        <dbReference type="ChEBI" id="CHEBI:83273"/>
    </reaction>
    <physiologicalReaction direction="left-to-right" evidence="10">
        <dbReference type="Rhea" id="RHEA:81448"/>
    </physiologicalReaction>
</comment>
<organism evidence="16">
    <name type="scientific">Medioppia subpectinata</name>
    <dbReference type="NCBI Taxonomy" id="1979941"/>
    <lineage>
        <taxon>Eukaryota</taxon>
        <taxon>Metazoa</taxon>
        <taxon>Ecdysozoa</taxon>
        <taxon>Arthropoda</taxon>
        <taxon>Chelicerata</taxon>
        <taxon>Arachnida</taxon>
        <taxon>Acari</taxon>
        <taxon>Acariformes</taxon>
        <taxon>Sarcoptiformes</taxon>
        <taxon>Oribatida</taxon>
        <taxon>Brachypylina</taxon>
        <taxon>Oppioidea</taxon>
        <taxon>Oppiidae</taxon>
        <taxon>Medioppia</taxon>
    </lineage>
</organism>
<dbReference type="FunFam" id="3.20.20.80:FF:000030">
    <property type="entry name" value="Lysosomal acid glucosylceramidase"/>
    <property type="match status" value="2"/>
</dbReference>
<dbReference type="GO" id="GO:0005764">
    <property type="term" value="C:lysosome"/>
    <property type="evidence" value="ECO:0007669"/>
    <property type="project" value="UniProtKB-ARBA"/>
</dbReference>
<dbReference type="GO" id="GO:0032006">
    <property type="term" value="P:regulation of TOR signaling"/>
    <property type="evidence" value="ECO:0007669"/>
    <property type="project" value="UniProtKB-ARBA"/>
</dbReference>
<dbReference type="AlphaFoldDB" id="A0A7R9KMG9"/>
<dbReference type="GO" id="GO:0016241">
    <property type="term" value="P:regulation of macroautophagy"/>
    <property type="evidence" value="ECO:0007669"/>
    <property type="project" value="UniProtKB-ARBA"/>
</dbReference>
<dbReference type="Gene3D" id="3.20.20.80">
    <property type="entry name" value="Glycosidases"/>
    <property type="match status" value="2"/>
</dbReference>
<dbReference type="GO" id="GO:0051246">
    <property type="term" value="P:regulation of protein metabolic process"/>
    <property type="evidence" value="ECO:0007669"/>
    <property type="project" value="UniProtKB-ARBA"/>
</dbReference>
<feature type="chain" id="PRO_5035591560" description="Glucosylceramidase" evidence="13">
    <location>
        <begin position="20"/>
        <end position="1276"/>
    </location>
</feature>
<keyword evidence="17" id="KW-1185">Reference proteome</keyword>
<dbReference type="Pfam" id="PF11901">
    <property type="entry name" value="DM9"/>
    <property type="match status" value="1"/>
</dbReference>
<evidence type="ECO:0000256" key="12">
    <source>
        <dbReference type="RuleBase" id="RU361188"/>
    </source>
</evidence>
<evidence type="ECO:0000256" key="5">
    <source>
        <dbReference type="ARBA" id="ARBA00012658"/>
    </source>
</evidence>
<keyword evidence="7 12" id="KW-0378">Hydrolase</keyword>
<dbReference type="GO" id="GO:0006066">
    <property type="term" value="P:alcohol metabolic process"/>
    <property type="evidence" value="ECO:0007669"/>
    <property type="project" value="UniProtKB-ARBA"/>
</dbReference>
<dbReference type="SUPFAM" id="SSF51011">
    <property type="entry name" value="Glycosyl hydrolase domain"/>
    <property type="match status" value="1"/>
</dbReference>
<dbReference type="Pfam" id="PF17189">
    <property type="entry name" value="Glyco_hydro_30C"/>
    <property type="match status" value="2"/>
</dbReference>
<evidence type="ECO:0000256" key="1">
    <source>
        <dbReference type="ARBA" id="ARBA00001013"/>
    </source>
</evidence>
<dbReference type="GO" id="GO:0006680">
    <property type="term" value="P:glucosylceramide catabolic process"/>
    <property type="evidence" value="ECO:0007669"/>
    <property type="project" value="UniProtKB-ARBA"/>
</dbReference>
<dbReference type="InterPro" id="IPR006616">
    <property type="entry name" value="DM9_repeat"/>
</dbReference>
<evidence type="ECO:0000256" key="13">
    <source>
        <dbReference type="SAM" id="SignalP"/>
    </source>
</evidence>
<dbReference type="Proteomes" id="UP000759131">
    <property type="component" value="Unassembled WGS sequence"/>
</dbReference>
<dbReference type="InterPro" id="IPR033453">
    <property type="entry name" value="Glyco_hydro_30_TIM-barrel"/>
</dbReference>
<name>A0A7R9KMG9_9ACAR</name>
<dbReference type="GO" id="GO:0016758">
    <property type="term" value="F:hexosyltransferase activity"/>
    <property type="evidence" value="ECO:0007669"/>
    <property type="project" value="UniProtKB-ARBA"/>
</dbReference>
<dbReference type="InterPro" id="IPR033452">
    <property type="entry name" value="GH30_C"/>
</dbReference>
<dbReference type="GO" id="GO:0004348">
    <property type="term" value="F:glucosylceramidase activity"/>
    <property type="evidence" value="ECO:0007669"/>
    <property type="project" value="UniProtKB-EC"/>
</dbReference>